<evidence type="ECO:0000313" key="2">
    <source>
        <dbReference type="Proteomes" id="UP001604336"/>
    </source>
</evidence>
<organism evidence="1 2">
    <name type="scientific">Abeliophyllum distichum</name>
    <dbReference type="NCBI Taxonomy" id="126358"/>
    <lineage>
        <taxon>Eukaryota</taxon>
        <taxon>Viridiplantae</taxon>
        <taxon>Streptophyta</taxon>
        <taxon>Embryophyta</taxon>
        <taxon>Tracheophyta</taxon>
        <taxon>Spermatophyta</taxon>
        <taxon>Magnoliopsida</taxon>
        <taxon>eudicotyledons</taxon>
        <taxon>Gunneridae</taxon>
        <taxon>Pentapetalae</taxon>
        <taxon>asterids</taxon>
        <taxon>lamiids</taxon>
        <taxon>Lamiales</taxon>
        <taxon>Oleaceae</taxon>
        <taxon>Forsythieae</taxon>
        <taxon>Abeliophyllum</taxon>
    </lineage>
</organism>
<dbReference type="AlphaFoldDB" id="A0ABD1RSS1"/>
<reference evidence="2" key="1">
    <citation type="submission" date="2024-07" db="EMBL/GenBank/DDBJ databases">
        <title>Two chromosome-level genome assemblies of Korean endemic species Abeliophyllum distichum and Forsythia ovata (Oleaceae).</title>
        <authorList>
            <person name="Jang H."/>
        </authorList>
    </citation>
    <scope>NUCLEOTIDE SEQUENCE [LARGE SCALE GENOMIC DNA]</scope>
</reference>
<sequence length="121" mass="13494">MVEEQDEQTQQASSSSVAVNDHEVVLKVLGERRGHRRAVAWVLRVTSRSHSSTTRLRDQHITSQSIEATNALKSKIETYMHQMNKFITLVTSNLQSVMLEIQLPNARTATATTTSSPVAYA</sequence>
<dbReference type="Proteomes" id="UP001604336">
    <property type="component" value="Unassembled WGS sequence"/>
</dbReference>
<name>A0ABD1RSS1_9LAMI</name>
<comment type="caution">
    <text evidence="1">The sequence shown here is derived from an EMBL/GenBank/DDBJ whole genome shotgun (WGS) entry which is preliminary data.</text>
</comment>
<keyword evidence="2" id="KW-1185">Reference proteome</keyword>
<accession>A0ABD1RSS1</accession>
<protein>
    <submittedName>
        <fullName evidence="1">Uncharacterized protein</fullName>
    </submittedName>
</protein>
<evidence type="ECO:0000313" key="1">
    <source>
        <dbReference type="EMBL" id="KAL2491466.1"/>
    </source>
</evidence>
<dbReference type="EMBL" id="JBFOLK010000008">
    <property type="protein sequence ID" value="KAL2491466.1"/>
    <property type="molecule type" value="Genomic_DNA"/>
</dbReference>
<gene>
    <name evidence="1" type="ORF">Adt_27094</name>
</gene>
<proteinExistence type="predicted"/>